<accession>A0ABQ8ZIV4</accession>
<evidence type="ECO:0000313" key="1">
    <source>
        <dbReference type="EMBL" id="KAJ6301716.1"/>
    </source>
</evidence>
<gene>
    <name evidence="1" type="ORF">OIU77_015932</name>
</gene>
<dbReference type="EMBL" id="JAPFFI010000027">
    <property type="protein sequence ID" value="KAJ6301716.1"/>
    <property type="molecule type" value="Genomic_DNA"/>
</dbReference>
<proteinExistence type="predicted"/>
<keyword evidence="2" id="KW-1185">Reference proteome</keyword>
<reference evidence="1" key="2">
    <citation type="journal article" date="2023" name="Int. J. Mol. Sci.">
        <title>De Novo Assembly and Annotation of 11 Diverse Shrub Willow (Salix) Genomes Reveals Novel Gene Organization in Sex-Linked Regions.</title>
        <authorList>
            <person name="Hyden B."/>
            <person name="Feng K."/>
            <person name="Yates T.B."/>
            <person name="Jawdy S."/>
            <person name="Cereghino C."/>
            <person name="Smart L.B."/>
            <person name="Muchero W."/>
        </authorList>
    </citation>
    <scope>NUCLEOTIDE SEQUENCE</scope>
    <source>
        <tissue evidence="1">Shoot tip</tissue>
    </source>
</reference>
<evidence type="ECO:0000313" key="2">
    <source>
        <dbReference type="Proteomes" id="UP001141253"/>
    </source>
</evidence>
<comment type="caution">
    <text evidence="1">The sequence shown here is derived from an EMBL/GenBank/DDBJ whole genome shotgun (WGS) entry which is preliminary data.</text>
</comment>
<dbReference type="Proteomes" id="UP001141253">
    <property type="component" value="Chromosome 16"/>
</dbReference>
<protein>
    <recommendedName>
        <fullName evidence="3">Secreted protein</fullName>
    </recommendedName>
</protein>
<organism evidence="1 2">
    <name type="scientific">Salix suchowensis</name>
    <dbReference type="NCBI Taxonomy" id="1278906"/>
    <lineage>
        <taxon>Eukaryota</taxon>
        <taxon>Viridiplantae</taxon>
        <taxon>Streptophyta</taxon>
        <taxon>Embryophyta</taxon>
        <taxon>Tracheophyta</taxon>
        <taxon>Spermatophyta</taxon>
        <taxon>Magnoliopsida</taxon>
        <taxon>eudicotyledons</taxon>
        <taxon>Gunneridae</taxon>
        <taxon>Pentapetalae</taxon>
        <taxon>rosids</taxon>
        <taxon>fabids</taxon>
        <taxon>Malpighiales</taxon>
        <taxon>Salicaceae</taxon>
        <taxon>Saliceae</taxon>
        <taxon>Salix</taxon>
    </lineage>
</organism>
<name>A0ABQ8ZIV4_9ROSI</name>
<evidence type="ECO:0008006" key="3">
    <source>
        <dbReference type="Google" id="ProtNLM"/>
    </source>
</evidence>
<sequence length="73" mass="8393">MMVLLLMTTHWRHTTRKPTTIRTISTWPTIPCLQHHPHSTISMNITTLHLSLQSILPRSLPSTRLPPSFPINC</sequence>
<reference evidence="1" key="1">
    <citation type="submission" date="2022-10" db="EMBL/GenBank/DDBJ databases">
        <authorList>
            <person name="Hyden B.L."/>
            <person name="Feng K."/>
            <person name="Yates T."/>
            <person name="Jawdy S."/>
            <person name="Smart L.B."/>
            <person name="Muchero W."/>
        </authorList>
    </citation>
    <scope>NUCLEOTIDE SEQUENCE</scope>
    <source>
        <tissue evidence="1">Shoot tip</tissue>
    </source>
</reference>